<gene>
    <name evidence="1" type="ORF">DMENIID0002_08530</name>
</gene>
<name>A0AAT9G8R2_9RICK</name>
<organism evidence="1">
    <name type="scientific">Candidatus Tisiphia endosymbiont of Sergentomyia squamirostris</name>
    <dbReference type="NCBI Taxonomy" id="3113639"/>
    <lineage>
        <taxon>Bacteria</taxon>
        <taxon>Pseudomonadati</taxon>
        <taxon>Pseudomonadota</taxon>
        <taxon>Alphaproteobacteria</taxon>
        <taxon>Rickettsiales</taxon>
        <taxon>Rickettsiaceae</taxon>
        <taxon>Rickettsieae</taxon>
        <taxon>Candidatus Tisiphia</taxon>
    </lineage>
</organism>
<dbReference type="AlphaFoldDB" id="A0AAT9G8R2"/>
<evidence type="ECO:0000313" key="1">
    <source>
        <dbReference type="EMBL" id="BFD46207.1"/>
    </source>
</evidence>
<proteinExistence type="predicted"/>
<dbReference type="EMBL" id="AP029170">
    <property type="protein sequence ID" value="BFD46207.1"/>
    <property type="molecule type" value="Genomic_DNA"/>
</dbReference>
<reference evidence="1" key="1">
    <citation type="submission" date="2024-01" db="EMBL/GenBank/DDBJ databases">
        <title>Sequencing the genomes of a sandfly, Sergentomyia squamirostris, and its two endosymbionts.</title>
        <authorList>
            <person name="Itokawa K."/>
            <person name="Sanjoba C."/>
        </authorList>
    </citation>
    <scope>NUCLEOTIDE SEQUENCE</scope>
    <source>
        <strain evidence="1">RiSSQ</strain>
    </source>
</reference>
<protein>
    <submittedName>
        <fullName evidence="1">Uncharacterized protein</fullName>
    </submittedName>
</protein>
<sequence length="86" mass="9850">MITNKMPIGISPQSFIKLKTSELINVITRLSLVLRIRFWLRRIKNISKAIGTNFTNSLDLIGQTTCLNLLFLALFHIEKEESTAFI</sequence>
<accession>A0AAT9G8R2</accession>